<dbReference type="AlphaFoldDB" id="A0A0R3R6S2"/>
<name>A0A0R3R6S2_9BILA</name>
<dbReference type="EMBL" id="UZAG01020387">
    <property type="protein sequence ID" value="VDO46596.1"/>
    <property type="molecule type" value="Genomic_DNA"/>
</dbReference>
<evidence type="ECO:0000256" key="1">
    <source>
        <dbReference type="ARBA" id="ARBA00009636"/>
    </source>
</evidence>
<gene>
    <name evidence="5" type="ORF">BTMF_LOCUS13708</name>
</gene>
<dbReference type="GO" id="GO:0005525">
    <property type="term" value="F:GTP binding"/>
    <property type="evidence" value="ECO:0007669"/>
    <property type="project" value="UniProtKB-KW"/>
</dbReference>
<sequence>MSALFGARNLITACNPTAGRYMSAVAMFRWMSEVRGYLSSARNIPHLEQVLNNIKVTAANWALIGALSALPSSNWEAILRVVMIPHLINELIEIIFDVGKILFITMLRRKAFVHWYTSEGIDESHFMEAQFEMKDLISEYMAHG</sequence>
<dbReference type="Gene3D" id="1.10.287.600">
    <property type="entry name" value="Helix hairpin bin"/>
    <property type="match status" value="1"/>
</dbReference>
<dbReference type="InterPro" id="IPR023123">
    <property type="entry name" value="Tubulin_C"/>
</dbReference>
<dbReference type="SUPFAM" id="SSF55307">
    <property type="entry name" value="Tubulin C-terminal domain-like"/>
    <property type="match status" value="1"/>
</dbReference>
<dbReference type="Proteomes" id="UP000280834">
    <property type="component" value="Unassembled WGS sequence"/>
</dbReference>
<dbReference type="InterPro" id="IPR008280">
    <property type="entry name" value="Tub_FtsZ_C"/>
</dbReference>
<dbReference type="GO" id="GO:0005874">
    <property type="term" value="C:microtubule"/>
    <property type="evidence" value="ECO:0007669"/>
    <property type="project" value="UniProtKB-KW"/>
</dbReference>
<keyword evidence="6" id="KW-1185">Reference proteome</keyword>
<evidence type="ECO:0000256" key="4">
    <source>
        <dbReference type="ARBA" id="ARBA00023134"/>
    </source>
</evidence>
<protein>
    <submittedName>
        <fullName evidence="7">Tubulin beta chain</fullName>
    </submittedName>
</protein>
<dbReference type="STRING" id="42155.A0A0R3R6S2"/>
<comment type="similarity">
    <text evidence="1">Belongs to the tubulin family.</text>
</comment>
<evidence type="ECO:0000256" key="2">
    <source>
        <dbReference type="ARBA" id="ARBA00022701"/>
    </source>
</evidence>
<organism evidence="7">
    <name type="scientific">Brugia timori</name>
    <dbReference type="NCBI Taxonomy" id="42155"/>
    <lineage>
        <taxon>Eukaryota</taxon>
        <taxon>Metazoa</taxon>
        <taxon>Ecdysozoa</taxon>
        <taxon>Nematoda</taxon>
        <taxon>Chromadorea</taxon>
        <taxon>Rhabditida</taxon>
        <taxon>Spirurina</taxon>
        <taxon>Spiruromorpha</taxon>
        <taxon>Filarioidea</taxon>
        <taxon>Onchocercidae</taxon>
        <taxon>Brugia</taxon>
    </lineage>
</organism>
<evidence type="ECO:0000313" key="5">
    <source>
        <dbReference type="EMBL" id="VDO46596.1"/>
    </source>
</evidence>
<dbReference type="GO" id="GO:0007017">
    <property type="term" value="P:microtubule-based process"/>
    <property type="evidence" value="ECO:0007669"/>
    <property type="project" value="InterPro"/>
</dbReference>
<keyword evidence="4" id="KW-0342">GTP-binding</keyword>
<dbReference type="PANTHER" id="PTHR11588">
    <property type="entry name" value="TUBULIN"/>
    <property type="match status" value="1"/>
</dbReference>
<accession>A0A0R3R6S2</accession>
<dbReference type="WBParaSite" id="BTMF_0001572001-mRNA-1">
    <property type="protein sequence ID" value="BTMF_0001572001-mRNA-1"/>
    <property type="gene ID" value="BTMF_0001572001"/>
</dbReference>
<evidence type="ECO:0000313" key="7">
    <source>
        <dbReference type="WBParaSite" id="BTMF_0001572001-mRNA-1"/>
    </source>
</evidence>
<evidence type="ECO:0000256" key="3">
    <source>
        <dbReference type="ARBA" id="ARBA00022741"/>
    </source>
</evidence>
<keyword evidence="2" id="KW-0493">Microtubule</keyword>
<proteinExistence type="inferred from homology"/>
<reference evidence="7" key="1">
    <citation type="submission" date="2017-02" db="UniProtKB">
        <authorList>
            <consortium name="WormBaseParasite"/>
        </authorList>
    </citation>
    <scope>IDENTIFICATION</scope>
</reference>
<dbReference type="InterPro" id="IPR000217">
    <property type="entry name" value="Tubulin"/>
</dbReference>
<reference evidence="5 6" key="2">
    <citation type="submission" date="2018-11" db="EMBL/GenBank/DDBJ databases">
        <authorList>
            <consortium name="Pathogen Informatics"/>
        </authorList>
    </citation>
    <scope>NUCLEOTIDE SEQUENCE [LARGE SCALE GENOMIC DNA]</scope>
</reference>
<evidence type="ECO:0000313" key="6">
    <source>
        <dbReference type="Proteomes" id="UP000280834"/>
    </source>
</evidence>
<keyword evidence="3" id="KW-0547">Nucleotide-binding</keyword>